<dbReference type="InterPro" id="IPR031537">
    <property type="entry name" value="DUF5092"/>
</dbReference>
<reference evidence="2" key="1">
    <citation type="submission" date="2015-11" db="EMBL/GenBank/DDBJ databases">
        <title>De novo transcriptome assembly of four potential Pierce s Disease insect vectors from Arizona vineyards.</title>
        <authorList>
            <person name="Tassone E.E."/>
        </authorList>
    </citation>
    <scope>NUCLEOTIDE SEQUENCE</scope>
</reference>
<keyword evidence="1" id="KW-1133">Transmembrane helix</keyword>
<gene>
    <name evidence="2" type="ORF">g.57064</name>
</gene>
<dbReference type="EMBL" id="GECU01029312">
    <property type="protein sequence ID" value="JAS78394.1"/>
    <property type="molecule type" value="Transcribed_RNA"/>
</dbReference>
<evidence type="ECO:0000256" key="1">
    <source>
        <dbReference type="SAM" id="Phobius"/>
    </source>
</evidence>
<protein>
    <submittedName>
        <fullName evidence="2">Uncharacterized protein</fullName>
    </submittedName>
</protein>
<keyword evidence="1" id="KW-0472">Membrane</keyword>
<feature type="non-terminal residue" evidence="2">
    <location>
        <position position="261"/>
    </location>
</feature>
<dbReference type="AlphaFoldDB" id="A0A1B6HUN3"/>
<organism evidence="2">
    <name type="scientific">Homalodisca liturata</name>
    <dbReference type="NCBI Taxonomy" id="320908"/>
    <lineage>
        <taxon>Eukaryota</taxon>
        <taxon>Metazoa</taxon>
        <taxon>Ecdysozoa</taxon>
        <taxon>Arthropoda</taxon>
        <taxon>Hexapoda</taxon>
        <taxon>Insecta</taxon>
        <taxon>Pterygota</taxon>
        <taxon>Neoptera</taxon>
        <taxon>Paraneoptera</taxon>
        <taxon>Hemiptera</taxon>
        <taxon>Auchenorrhyncha</taxon>
        <taxon>Membracoidea</taxon>
        <taxon>Cicadellidae</taxon>
        <taxon>Cicadellinae</taxon>
        <taxon>Proconiini</taxon>
        <taxon>Homalodisca</taxon>
    </lineage>
</organism>
<accession>A0A1B6HUN3</accession>
<feature type="non-terminal residue" evidence="2">
    <location>
        <position position="1"/>
    </location>
</feature>
<feature type="transmembrane region" description="Helical" evidence="1">
    <location>
        <begin position="232"/>
        <end position="260"/>
    </location>
</feature>
<feature type="transmembrane region" description="Helical" evidence="1">
    <location>
        <begin position="207"/>
        <end position="226"/>
    </location>
</feature>
<keyword evidence="1" id="KW-0812">Transmembrane</keyword>
<dbReference type="Pfam" id="PF17010">
    <property type="entry name" value="DUF5092"/>
    <property type="match status" value="1"/>
</dbReference>
<proteinExistence type="predicted"/>
<name>A0A1B6HUN3_9HEMI</name>
<evidence type="ECO:0000313" key="2">
    <source>
        <dbReference type="EMBL" id="JAS78394.1"/>
    </source>
</evidence>
<sequence>EINRVLFKFESSRRLLHRMRVKNPLNNMYIVGQVFYYKITPRDVDGAIINYFFNSEKEHSGVKRAYSAVFGKSGHGDSAEDHKKRRSKDCSDIDVAAKDGKFDFDRTRNPSEVIECVRKGLIPLPQNVPEDRTIEYTASYFASDDDFLVNSEVRDYFRKNALDENDDFLYEIDRTRNDFLALMDDDSEDVNEGVSDWRRVLSAHASMALALLFVCIVLGMGPGFIILFLPLAIFVCIVLGMGPGFIILFLPLAIFVCIVLG</sequence>